<reference evidence="3 4" key="1">
    <citation type="submission" date="2014-06" db="EMBL/GenBank/DDBJ databases">
        <authorList>
            <person name="Swart Estienne"/>
        </authorList>
    </citation>
    <scope>NUCLEOTIDE SEQUENCE [LARGE SCALE GENOMIC DNA]</scope>
    <source>
        <strain evidence="3 4">130c</strain>
    </source>
</reference>
<feature type="compositionally biased region" description="Basic and acidic residues" evidence="1">
    <location>
        <begin position="501"/>
        <end position="525"/>
    </location>
</feature>
<evidence type="ECO:0000256" key="2">
    <source>
        <dbReference type="SAM" id="SignalP"/>
    </source>
</evidence>
<keyword evidence="2" id="KW-0732">Signal</keyword>
<feature type="region of interest" description="Disordered" evidence="1">
    <location>
        <begin position="501"/>
        <end position="543"/>
    </location>
</feature>
<proteinExistence type="predicted"/>
<protein>
    <submittedName>
        <fullName evidence="3">Uncharacterized protein</fullName>
    </submittedName>
</protein>
<sequence length="543" mass="63825">MRNNIYLSIFAILLGIIQSVKIELSKENIVQRLQKDSGFFQRHINDKLKQLNRQDNLVSLDYSTLQIEDPQDSKQKAIKFTIQGSASYESFTAVVHQKLQPSQPWESYKNRLQNEVEIIGIEDEALRNDMTVVVSRLAHIFSDWTNNAMWGSAEQFYSSHLAMYLFVRDSDYFYTNGQSFFYVHDDNPEKYRLTEENQAQLNYYKNAPQPKSPRYFGLTLNDQYLKRMFFTFSSKEKDFDLLSRLRFHRILFPELNSLNVFWLSAIFPKLEMLYDQTRKANINLNPKDAYLNWVDSALANFKIEFKQDHVDLNIPLIFDITVQNNQNGWDVFRKCFLEIAVNIDIKQLEGQAFKFEINGLPAGVSKIMIVDPKSPSEHIEDEQVIVKGLVNLLVRRFFRQLTTSPLQLPVKFPRFDIENVSRNFKLNVVPGYLDFGIESLDLTQIPNYGFNLVSMAGPISEGYNREEQIKKDAYTRQQEINRRYAEHQEALLRIEEERKRNEDLAKQVEEERRRLDEADRRREQEIEQEAEPVQANNAISEDL</sequence>
<dbReference type="AlphaFoldDB" id="A0A078A3R5"/>
<dbReference type="EMBL" id="CCKQ01005644">
    <property type="protein sequence ID" value="CDW76893.1"/>
    <property type="molecule type" value="Genomic_DNA"/>
</dbReference>
<evidence type="ECO:0000256" key="1">
    <source>
        <dbReference type="SAM" id="MobiDB-lite"/>
    </source>
</evidence>
<organism evidence="3 4">
    <name type="scientific">Stylonychia lemnae</name>
    <name type="common">Ciliate</name>
    <dbReference type="NCBI Taxonomy" id="5949"/>
    <lineage>
        <taxon>Eukaryota</taxon>
        <taxon>Sar</taxon>
        <taxon>Alveolata</taxon>
        <taxon>Ciliophora</taxon>
        <taxon>Intramacronucleata</taxon>
        <taxon>Spirotrichea</taxon>
        <taxon>Stichotrichia</taxon>
        <taxon>Sporadotrichida</taxon>
        <taxon>Oxytrichidae</taxon>
        <taxon>Stylonychinae</taxon>
        <taxon>Stylonychia</taxon>
    </lineage>
</organism>
<evidence type="ECO:0000313" key="3">
    <source>
        <dbReference type="EMBL" id="CDW76893.1"/>
    </source>
</evidence>
<feature type="signal peptide" evidence="2">
    <location>
        <begin position="1"/>
        <end position="19"/>
    </location>
</feature>
<feature type="chain" id="PRO_5001729248" evidence="2">
    <location>
        <begin position="20"/>
        <end position="543"/>
    </location>
</feature>
<feature type="compositionally biased region" description="Polar residues" evidence="1">
    <location>
        <begin position="534"/>
        <end position="543"/>
    </location>
</feature>
<accession>A0A078A3R5</accession>
<gene>
    <name evidence="3" type="primary">Contig18813.g19954</name>
    <name evidence="3" type="ORF">STYLEM_5858</name>
</gene>
<dbReference type="InParanoid" id="A0A078A3R5"/>
<name>A0A078A3R5_STYLE</name>
<dbReference type="Proteomes" id="UP000039865">
    <property type="component" value="Unassembled WGS sequence"/>
</dbReference>
<evidence type="ECO:0000313" key="4">
    <source>
        <dbReference type="Proteomes" id="UP000039865"/>
    </source>
</evidence>
<keyword evidence="4" id="KW-1185">Reference proteome</keyword>